<proteinExistence type="predicted"/>
<evidence type="ECO:0000313" key="1">
    <source>
        <dbReference type="EMBL" id="CDW19787.1"/>
    </source>
</evidence>
<sequence>FCIVSWLVSSSLQHHTDFEELNTREILISCYLSLLKDKQPHSRILSSTQSTLNVRRTIRKFFRRNARLPLSRTLRGKDDITHSFIGWDGFNGRFLF</sequence>
<dbReference type="AlphaFoldDB" id="A0A0K2T2G3"/>
<reference evidence="1" key="1">
    <citation type="submission" date="2014-05" db="EMBL/GenBank/DDBJ databases">
        <authorList>
            <person name="Chronopoulou M."/>
        </authorList>
    </citation>
    <scope>NUCLEOTIDE SEQUENCE</scope>
    <source>
        <tissue evidence="1">Whole organism</tissue>
    </source>
</reference>
<organism evidence="1">
    <name type="scientific">Lepeophtheirus salmonis</name>
    <name type="common">Salmon louse</name>
    <name type="synonym">Caligus salmonis</name>
    <dbReference type="NCBI Taxonomy" id="72036"/>
    <lineage>
        <taxon>Eukaryota</taxon>
        <taxon>Metazoa</taxon>
        <taxon>Ecdysozoa</taxon>
        <taxon>Arthropoda</taxon>
        <taxon>Crustacea</taxon>
        <taxon>Multicrustacea</taxon>
        <taxon>Hexanauplia</taxon>
        <taxon>Copepoda</taxon>
        <taxon>Siphonostomatoida</taxon>
        <taxon>Caligidae</taxon>
        <taxon>Lepeophtheirus</taxon>
    </lineage>
</organism>
<accession>A0A0K2T2G3</accession>
<protein>
    <submittedName>
        <fullName evidence="1">Uncharacterized protein</fullName>
    </submittedName>
</protein>
<name>A0A0K2T2G3_LEPSM</name>
<feature type="non-terminal residue" evidence="1">
    <location>
        <position position="1"/>
    </location>
</feature>
<dbReference type="EMBL" id="HACA01002426">
    <property type="protein sequence ID" value="CDW19787.1"/>
    <property type="molecule type" value="Transcribed_RNA"/>
</dbReference>